<gene>
    <name evidence="1" type="ORF">CAMGR0001_2345</name>
</gene>
<protein>
    <submittedName>
        <fullName evidence="1">Uncharacterized protein</fullName>
    </submittedName>
</protein>
<evidence type="ECO:0000313" key="2">
    <source>
        <dbReference type="Proteomes" id="UP000005709"/>
    </source>
</evidence>
<dbReference type="EMBL" id="ACYG01000005">
    <property type="protein sequence ID" value="EEV18868.1"/>
    <property type="molecule type" value="Genomic_DNA"/>
</dbReference>
<sequence length="41" mass="4954">MIFPFYDEHADILCFAVSKVVAKFLLYKNFSIFLPLWYHLI</sequence>
<comment type="caution">
    <text evidence="1">The sequence shown here is derived from an EMBL/GenBank/DDBJ whole genome shotgun (WGS) entry which is preliminary data.</text>
</comment>
<dbReference type="Proteomes" id="UP000005709">
    <property type="component" value="Unassembled WGS sequence"/>
</dbReference>
<dbReference type="AlphaFoldDB" id="C8PDZ5"/>
<reference evidence="1 2" key="1">
    <citation type="submission" date="2009-07" db="EMBL/GenBank/DDBJ databases">
        <authorList>
            <person name="Madupu R."/>
            <person name="Sebastian Y."/>
            <person name="Durkin A.S."/>
            <person name="Torralba M."/>
            <person name="Methe B."/>
            <person name="Sutton G.G."/>
            <person name="Strausberg R.L."/>
            <person name="Nelson K.E."/>
        </authorList>
    </citation>
    <scope>NUCLEOTIDE SEQUENCE [LARGE SCALE GENOMIC DNA]</scope>
    <source>
        <strain evidence="1 2">RM3268</strain>
    </source>
</reference>
<keyword evidence="2" id="KW-1185">Reference proteome</keyword>
<evidence type="ECO:0000313" key="1">
    <source>
        <dbReference type="EMBL" id="EEV18868.1"/>
    </source>
</evidence>
<proteinExistence type="predicted"/>
<accession>C8PDZ5</accession>
<name>C8PDZ5_9BACT</name>
<organism evidence="1 2">
    <name type="scientific">Campylobacter gracilis RM3268</name>
    <dbReference type="NCBI Taxonomy" id="553220"/>
    <lineage>
        <taxon>Bacteria</taxon>
        <taxon>Pseudomonadati</taxon>
        <taxon>Campylobacterota</taxon>
        <taxon>Epsilonproteobacteria</taxon>
        <taxon>Campylobacterales</taxon>
        <taxon>Campylobacteraceae</taxon>
        <taxon>Campylobacter</taxon>
    </lineage>
</organism>